<proteinExistence type="predicted"/>
<gene>
    <name evidence="1" type="ORF">C7S16_4179</name>
</gene>
<evidence type="ECO:0000313" key="1">
    <source>
        <dbReference type="EMBL" id="MDW9252664.1"/>
    </source>
</evidence>
<comment type="caution">
    <text evidence="1">The sequence shown here is derived from an EMBL/GenBank/DDBJ whole genome shotgun (WGS) entry which is preliminary data.</text>
</comment>
<accession>A0AAW9CVG5</accession>
<protein>
    <submittedName>
        <fullName evidence="1">Uncharacterized protein</fullName>
    </submittedName>
</protein>
<name>A0AAW9CVG5_BURTH</name>
<reference evidence="1" key="1">
    <citation type="submission" date="2018-08" db="EMBL/GenBank/DDBJ databases">
        <title>Identification of Burkholderia cepacia strains that express a Burkholderia pseudomallei-like capsular polysaccharide.</title>
        <authorList>
            <person name="Burtnick M.N."/>
            <person name="Vongsouvath M."/>
            <person name="Newton P."/>
            <person name="Wuthiekanun V."/>
            <person name="Limmathurotsakul D."/>
            <person name="Brett P.J."/>
            <person name="Chantratita N."/>
            <person name="Dance D.A."/>
        </authorList>
    </citation>
    <scope>NUCLEOTIDE SEQUENCE</scope>
    <source>
        <strain evidence="1">SBXCC001</strain>
    </source>
</reference>
<dbReference type="AlphaFoldDB" id="A0AAW9CVG5"/>
<evidence type="ECO:0000313" key="2">
    <source>
        <dbReference type="Proteomes" id="UP001272137"/>
    </source>
</evidence>
<dbReference type="EMBL" id="QXCT01000001">
    <property type="protein sequence ID" value="MDW9252664.1"/>
    <property type="molecule type" value="Genomic_DNA"/>
</dbReference>
<dbReference type="Proteomes" id="UP001272137">
    <property type="component" value="Unassembled WGS sequence"/>
</dbReference>
<organism evidence="1 2">
    <name type="scientific">Burkholderia thailandensis</name>
    <dbReference type="NCBI Taxonomy" id="57975"/>
    <lineage>
        <taxon>Bacteria</taxon>
        <taxon>Pseudomonadati</taxon>
        <taxon>Pseudomonadota</taxon>
        <taxon>Betaproteobacteria</taxon>
        <taxon>Burkholderiales</taxon>
        <taxon>Burkholderiaceae</taxon>
        <taxon>Burkholderia</taxon>
        <taxon>pseudomallei group</taxon>
    </lineage>
</organism>
<dbReference type="KEGG" id="btha:DR62_07355"/>
<sequence length="115" mass="12194">MRVNARRAPSRTPRGALATRAVASLAAPSGFARARACPMVRCSATPCADDAVVRRGPARRRRTNAHGRAMGAPRRALAMSGSRAGDSARRGPCPCVRVPGESMRQFEAIFDCNSS</sequence>